<feature type="domain" description="Lipoyl-binding" evidence="6">
    <location>
        <begin position="2"/>
        <end position="77"/>
    </location>
</feature>
<dbReference type="InterPro" id="IPR004167">
    <property type="entry name" value="PSBD"/>
</dbReference>
<dbReference type="InterPro" id="IPR000089">
    <property type="entry name" value="Biotin_lipoyl"/>
</dbReference>
<dbReference type="SUPFAM" id="SSF52777">
    <property type="entry name" value="CoA-dependent acyltransferases"/>
    <property type="match status" value="1"/>
</dbReference>
<evidence type="ECO:0000256" key="3">
    <source>
        <dbReference type="ARBA" id="ARBA00022679"/>
    </source>
</evidence>
<dbReference type="GO" id="GO:0031405">
    <property type="term" value="F:lipoic acid binding"/>
    <property type="evidence" value="ECO:0007669"/>
    <property type="project" value="TreeGrafter"/>
</dbReference>
<comment type="similarity">
    <text evidence="2">Belongs to the 2-oxoacid dehydrogenase family.</text>
</comment>
<accession>A0A644VQA4</accession>
<evidence type="ECO:0000313" key="8">
    <source>
        <dbReference type="EMBL" id="MPL92702.1"/>
    </source>
</evidence>
<comment type="cofactor">
    <cofactor evidence="1">
        <name>(R)-lipoate</name>
        <dbReference type="ChEBI" id="CHEBI:83088"/>
    </cofactor>
</comment>
<feature type="domain" description="Peripheral subunit-binding (PSBD)" evidence="7">
    <location>
        <begin position="134"/>
        <end position="171"/>
    </location>
</feature>
<keyword evidence="5 8" id="KW-0012">Acyltransferase</keyword>
<dbReference type="Pfam" id="PF00364">
    <property type="entry name" value="Biotin_lipoyl"/>
    <property type="match status" value="1"/>
</dbReference>
<dbReference type="InterPro" id="IPR050743">
    <property type="entry name" value="2-oxoacid_DH_E2_comp"/>
</dbReference>
<dbReference type="EC" id="2.3.1.12" evidence="8"/>
<evidence type="ECO:0000256" key="2">
    <source>
        <dbReference type="ARBA" id="ARBA00007317"/>
    </source>
</evidence>
<gene>
    <name evidence="8" type="primary">pdhC_9</name>
    <name evidence="8" type="ORF">SDC9_38815</name>
</gene>
<dbReference type="InterPro" id="IPR036625">
    <property type="entry name" value="E3-bd_dom_sf"/>
</dbReference>
<dbReference type="SUPFAM" id="SSF47005">
    <property type="entry name" value="Peripheral subunit-binding domain of 2-oxo acid dehydrogenase complex"/>
    <property type="match status" value="1"/>
</dbReference>
<dbReference type="SUPFAM" id="SSF51230">
    <property type="entry name" value="Single hybrid motif"/>
    <property type="match status" value="1"/>
</dbReference>
<dbReference type="PANTHER" id="PTHR43178:SF5">
    <property type="entry name" value="LIPOAMIDE ACYLTRANSFERASE COMPONENT OF BRANCHED-CHAIN ALPHA-KETO ACID DEHYDROGENASE COMPLEX, MITOCHONDRIAL"/>
    <property type="match status" value="1"/>
</dbReference>
<reference evidence="8" key="1">
    <citation type="submission" date="2019-08" db="EMBL/GenBank/DDBJ databases">
        <authorList>
            <person name="Kucharzyk K."/>
            <person name="Murdoch R.W."/>
            <person name="Higgins S."/>
            <person name="Loffler F."/>
        </authorList>
    </citation>
    <scope>NUCLEOTIDE SEQUENCE</scope>
</reference>
<dbReference type="EMBL" id="VSSQ01000367">
    <property type="protein sequence ID" value="MPL92702.1"/>
    <property type="molecule type" value="Genomic_DNA"/>
</dbReference>
<dbReference type="PANTHER" id="PTHR43178">
    <property type="entry name" value="DIHYDROLIPOAMIDE ACETYLTRANSFERASE COMPONENT OF PYRUVATE DEHYDROGENASE COMPLEX"/>
    <property type="match status" value="1"/>
</dbReference>
<sequence>MKYIFKFPDIGEGLEEGTILEVYVKVGQTVKAGDLLVNMETDKVAADIPSPKAGKILKIFGNVGDVIHVGKPLVELELANGESARDEPGVSVSSDEGAAGVVGTMEMADVNAVLPPSDEAYSAAELVRPSPKAFATPHVRALAKELDIDINLVNGTGQGGRVTKEDIEQYVAKQSPVEKAFFAQVYEQEDVTYEPLTQIRKTIARNMINSKHNAAHVTVLEEIEVSELIAIRNKYKQPFAERGAKLTYLPFIVKAAVQALKKHRIMNSQMDMENNRMIYKNRYNIGIAMDTPEGLVVPVIQDADRLSIFEISQKITEFTVKAQERKLTIDDMKDGTFTITNFGAISGIYGTPVINYPQAGILGVGRIVKQPVVKDDQIVIGYVLGLSLTVDHRIVDGGDTARFVRQVMDHLSDPVSLLME</sequence>
<dbReference type="Gene3D" id="2.40.50.100">
    <property type="match status" value="1"/>
</dbReference>
<dbReference type="Pfam" id="PF02817">
    <property type="entry name" value="E3_binding"/>
    <property type="match status" value="1"/>
</dbReference>
<evidence type="ECO:0000256" key="5">
    <source>
        <dbReference type="ARBA" id="ARBA00023315"/>
    </source>
</evidence>
<evidence type="ECO:0000256" key="1">
    <source>
        <dbReference type="ARBA" id="ARBA00001938"/>
    </source>
</evidence>
<evidence type="ECO:0000259" key="6">
    <source>
        <dbReference type="PROSITE" id="PS50968"/>
    </source>
</evidence>
<keyword evidence="4" id="KW-0450">Lipoyl</keyword>
<keyword evidence="3 8" id="KW-0808">Transferase</keyword>
<dbReference type="PROSITE" id="PS00189">
    <property type="entry name" value="LIPOYL"/>
    <property type="match status" value="1"/>
</dbReference>
<dbReference type="CDD" id="cd06849">
    <property type="entry name" value="lipoyl_domain"/>
    <property type="match status" value="1"/>
</dbReference>
<dbReference type="PROSITE" id="PS50968">
    <property type="entry name" value="BIOTINYL_LIPOYL"/>
    <property type="match status" value="1"/>
</dbReference>
<dbReference type="Pfam" id="PF00198">
    <property type="entry name" value="2-oxoacid_dh"/>
    <property type="match status" value="1"/>
</dbReference>
<evidence type="ECO:0000256" key="4">
    <source>
        <dbReference type="ARBA" id="ARBA00022823"/>
    </source>
</evidence>
<comment type="caution">
    <text evidence="8">The sequence shown here is derived from an EMBL/GenBank/DDBJ whole genome shotgun (WGS) entry which is preliminary data.</text>
</comment>
<organism evidence="8">
    <name type="scientific">bioreactor metagenome</name>
    <dbReference type="NCBI Taxonomy" id="1076179"/>
    <lineage>
        <taxon>unclassified sequences</taxon>
        <taxon>metagenomes</taxon>
        <taxon>ecological metagenomes</taxon>
    </lineage>
</organism>
<dbReference type="InterPro" id="IPR001078">
    <property type="entry name" value="2-oxoacid_DH_actylTfrase"/>
</dbReference>
<dbReference type="AlphaFoldDB" id="A0A644VQA4"/>
<name>A0A644VQA4_9ZZZZ</name>
<dbReference type="Gene3D" id="4.10.320.10">
    <property type="entry name" value="E3-binding domain"/>
    <property type="match status" value="1"/>
</dbReference>
<evidence type="ECO:0000259" key="7">
    <source>
        <dbReference type="PROSITE" id="PS51826"/>
    </source>
</evidence>
<dbReference type="PROSITE" id="PS51826">
    <property type="entry name" value="PSBD"/>
    <property type="match status" value="1"/>
</dbReference>
<keyword evidence="8" id="KW-0670">Pyruvate</keyword>
<proteinExistence type="inferred from homology"/>
<dbReference type="InterPro" id="IPR023213">
    <property type="entry name" value="CAT-like_dom_sf"/>
</dbReference>
<dbReference type="InterPro" id="IPR003016">
    <property type="entry name" value="2-oxoA_DH_lipoyl-BS"/>
</dbReference>
<dbReference type="FunFam" id="3.30.559.10:FF:000007">
    <property type="entry name" value="Dihydrolipoamide acetyltransferase component of pyruvate dehydrogenase complex"/>
    <property type="match status" value="1"/>
</dbReference>
<dbReference type="GO" id="GO:0004742">
    <property type="term" value="F:dihydrolipoyllysine-residue acetyltransferase activity"/>
    <property type="evidence" value="ECO:0007669"/>
    <property type="project" value="UniProtKB-EC"/>
</dbReference>
<dbReference type="GO" id="GO:0005737">
    <property type="term" value="C:cytoplasm"/>
    <property type="evidence" value="ECO:0007669"/>
    <property type="project" value="TreeGrafter"/>
</dbReference>
<dbReference type="Gene3D" id="3.30.559.10">
    <property type="entry name" value="Chloramphenicol acetyltransferase-like domain"/>
    <property type="match status" value="1"/>
</dbReference>
<dbReference type="InterPro" id="IPR011053">
    <property type="entry name" value="Single_hybrid_motif"/>
</dbReference>
<protein>
    <submittedName>
        <fullName evidence="8">Dihydrolipoyllysine-residue acetyltransferase component of pyruvate dehydrogenase complex</fullName>
        <ecNumber evidence="8">2.3.1.12</ecNumber>
    </submittedName>
</protein>